<reference evidence="1" key="1">
    <citation type="submission" date="2023-04" db="EMBL/GenBank/DDBJ databases">
        <title>A chromosome-level genome assembly of the parasitoid wasp Eretmocerus hayati.</title>
        <authorList>
            <person name="Zhong Y."/>
            <person name="Liu S."/>
            <person name="Liu Y."/>
        </authorList>
    </citation>
    <scope>NUCLEOTIDE SEQUENCE</scope>
    <source>
        <strain evidence="1">ZJU_SS_LIU_2023</strain>
    </source>
</reference>
<name>A0ACC2NGG0_9HYME</name>
<evidence type="ECO:0000313" key="2">
    <source>
        <dbReference type="Proteomes" id="UP001239111"/>
    </source>
</evidence>
<gene>
    <name evidence="1" type="ORF">QAD02_000698</name>
</gene>
<dbReference type="Proteomes" id="UP001239111">
    <property type="component" value="Chromosome 3"/>
</dbReference>
<evidence type="ECO:0000313" key="1">
    <source>
        <dbReference type="EMBL" id="KAJ8669439.1"/>
    </source>
</evidence>
<dbReference type="EMBL" id="CM056743">
    <property type="protein sequence ID" value="KAJ8669439.1"/>
    <property type="molecule type" value="Genomic_DNA"/>
</dbReference>
<proteinExistence type="predicted"/>
<comment type="caution">
    <text evidence="1">The sequence shown here is derived from an EMBL/GenBank/DDBJ whole genome shotgun (WGS) entry which is preliminary data.</text>
</comment>
<accession>A0ACC2NGG0</accession>
<organism evidence="1 2">
    <name type="scientific">Eretmocerus hayati</name>
    <dbReference type="NCBI Taxonomy" id="131215"/>
    <lineage>
        <taxon>Eukaryota</taxon>
        <taxon>Metazoa</taxon>
        <taxon>Ecdysozoa</taxon>
        <taxon>Arthropoda</taxon>
        <taxon>Hexapoda</taxon>
        <taxon>Insecta</taxon>
        <taxon>Pterygota</taxon>
        <taxon>Neoptera</taxon>
        <taxon>Endopterygota</taxon>
        <taxon>Hymenoptera</taxon>
        <taxon>Apocrita</taxon>
        <taxon>Proctotrupomorpha</taxon>
        <taxon>Chalcidoidea</taxon>
        <taxon>Aphelinidae</taxon>
        <taxon>Aphelininae</taxon>
        <taxon>Eretmocerus</taxon>
    </lineage>
</organism>
<keyword evidence="2" id="KW-1185">Reference proteome</keyword>
<sequence>MTSDDSFDHDSTYPESALRIINQLDLNGIPSHLEKLLRMRGFLYSRTSLANMTDADIDKMQNFARSELYVIPPDADTRSYLGDYARQHKAIFEITEGERYLLHPIQKAVARRSKGWWRSQINRNASTTSTDHNSRSSQARTQGVNCTSGAPANTSSNELLTNAQRAEFTRNIRRVLKKNADFNNEPEILAALDSMEILHGGTSDDPTASVICPVCKGGLKLSYRSGSFNTGNFNRHYTKRHLKSRDASSPQEAGKGTSRGTMPPKRSRKSNDSSTEGAVNDQINLSHNDDDTPNANSTTIDDGPNNQPSPSDSLSESSIPSNSSTSSYSESQSDGASSGSSLGAMSNLTLGHTDLAPLSDNTDGLFLRCVVQTDETQVNSADALDLSA</sequence>
<protein>
    <submittedName>
        <fullName evidence="1">Uncharacterized protein</fullName>
    </submittedName>
</protein>